<comment type="similarity">
    <text evidence="4">Belongs to the peptidase S8 family.</text>
</comment>
<dbReference type="InterPro" id="IPR023828">
    <property type="entry name" value="Peptidase_S8_Ser-AS"/>
</dbReference>
<evidence type="ECO:0000259" key="6">
    <source>
        <dbReference type="Pfam" id="PF00082"/>
    </source>
</evidence>
<dbReference type="RefSeq" id="WP_161763717.1">
    <property type="nucleotide sequence ID" value="NZ_JAAATX020000013.1"/>
</dbReference>
<feature type="active site" description="Charge relay system" evidence="4">
    <location>
        <position position="76"/>
    </location>
</feature>
<keyword evidence="3 4" id="KW-0720">Serine protease</keyword>
<dbReference type="Gene3D" id="3.40.50.200">
    <property type="entry name" value="Peptidase S8/S53 domain"/>
    <property type="match status" value="1"/>
</dbReference>
<reference evidence="7 8" key="1">
    <citation type="submission" date="2021-06" db="EMBL/GenBank/DDBJ databases">
        <title>Rhodobacteraceae bacterium strain HSP-20.</title>
        <authorList>
            <person name="Chen W.-M."/>
        </authorList>
    </citation>
    <scope>NUCLEOTIDE SEQUENCE [LARGE SCALE GENOMIC DNA]</scope>
    <source>
        <strain evidence="7 8">HSP-20</strain>
    </source>
</reference>
<feature type="domain" description="Peptidase S8/S53" evidence="6">
    <location>
        <begin position="109"/>
        <end position="267"/>
    </location>
</feature>
<evidence type="ECO:0000313" key="8">
    <source>
        <dbReference type="Proteomes" id="UP000731907"/>
    </source>
</evidence>
<dbReference type="EMBL" id="JAAATX020000013">
    <property type="protein sequence ID" value="MBU9699604.1"/>
    <property type="molecule type" value="Genomic_DNA"/>
</dbReference>
<feature type="active site" description="Charge relay system" evidence="4">
    <location>
        <position position="232"/>
    </location>
</feature>
<evidence type="ECO:0000256" key="4">
    <source>
        <dbReference type="PROSITE-ProRule" id="PRU01240"/>
    </source>
</evidence>
<protein>
    <submittedName>
        <fullName evidence="7">S8 family serine peptidase</fullName>
    </submittedName>
</protein>
<evidence type="ECO:0000313" key="7">
    <source>
        <dbReference type="EMBL" id="MBU9699604.1"/>
    </source>
</evidence>
<dbReference type="PROSITE" id="PS00138">
    <property type="entry name" value="SUBTILASE_SER"/>
    <property type="match status" value="1"/>
</dbReference>
<feature type="active site" description="Charge relay system" evidence="4">
    <location>
        <position position="55"/>
    </location>
</feature>
<keyword evidence="5" id="KW-0732">Signal</keyword>
<keyword evidence="2 4" id="KW-0378">Hydrolase</keyword>
<name>A0ABS6J770_9RHOB</name>
<dbReference type="Proteomes" id="UP000731907">
    <property type="component" value="Unassembled WGS sequence"/>
</dbReference>
<comment type="caution">
    <text evidence="7">The sequence shown here is derived from an EMBL/GenBank/DDBJ whole genome shotgun (WGS) entry which is preliminary data.</text>
</comment>
<evidence type="ECO:0000256" key="5">
    <source>
        <dbReference type="SAM" id="SignalP"/>
    </source>
</evidence>
<proteinExistence type="inferred from homology"/>
<dbReference type="SUPFAM" id="SSF52743">
    <property type="entry name" value="Subtilisin-like"/>
    <property type="match status" value="1"/>
</dbReference>
<gene>
    <name evidence="7" type="ORF">GU927_017310</name>
</gene>
<accession>A0ABS6J770</accession>
<organism evidence="7 8">
    <name type="scientific">Paragemmobacter amnigenus</name>
    <dbReference type="NCBI Taxonomy" id="2852097"/>
    <lineage>
        <taxon>Bacteria</taxon>
        <taxon>Pseudomonadati</taxon>
        <taxon>Pseudomonadota</taxon>
        <taxon>Alphaproteobacteria</taxon>
        <taxon>Rhodobacterales</taxon>
        <taxon>Paracoccaceae</taxon>
        <taxon>Paragemmobacter</taxon>
    </lineage>
</organism>
<dbReference type="Pfam" id="PF00082">
    <property type="entry name" value="Peptidase_S8"/>
    <property type="match status" value="1"/>
</dbReference>
<evidence type="ECO:0000256" key="3">
    <source>
        <dbReference type="ARBA" id="ARBA00022825"/>
    </source>
</evidence>
<sequence length="295" mass="30921">MRMPKIVGLKLAALAVALSATLATAQDLRPWMQPEIGQAWSLGFRGQGTSITVVDDFRSTSGLTGNLRGVTETRRHGEWTALEAGMIAPSAKVYLHDFGNTRAVTLQRGLNTLNLSYGMMAPAGYSTIGWSARETSIISYARDGKAVVVKAAGNDGVAIGTANSAGQFDYLNRDLIGRQSAIFVGALNSHGTTANPATMAWYSNTAGSNATVQKQFLVVGVTGNQTNLYGTSFAAPIVSGYASVLGSKFTRATPTQITNQLLNTARTDTIAGYSASVHGRGEASIARALAPTAIK</sequence>
<feature type="signal peptide" evidence="5">
    <location>
        <begin position="1"/>
        <end position="25"/>
    </location>
</feature>
<evidence type="ECO:0000256" key="1">
    <source>
        <dbReference type="ARBA" id="ARBA00022670"/>
    </source>
</evidence>
<evidence type="ECO:0000256" key="2">
    <source>
        <dbReference type="ARBA" id="ARBA00022801"/>
    </source>
</evidence>
<feature type="chain" id="PRO_5046192304" evidence="5">
    <location>
        <begin position="26"/>
        <end position="295"/>
    </location>
</feature>
<keyword evidence="1 4" id="KW-0645">Protease</keyword>
<dbReference type="InterPro" id="IPR036852">
    <property type="entry name" value="Peptidase_S8/S53_dom_sf"/>
</dbReference>
<keyword evidence="8" id="KW-1185">Reference proteome</keyword>
<dbReference type="InterPro" id="IPR000209">
    <property type="entry name" value="Peptidase_S8/S53_dom"/>
</dbReference>
<dbReference type="PROSITE" id="PS51892">
    <property type="entry name" value="SUBTILASE"/>
    <property type="match status" value="1"/>
</dbReference>